<dbReference type="KEGG" id="otk:C6570_14880"/>
<protein>
    <submittedName>
        <fullName evidence="1">Uncharacterized protein</fullName>
    </submittedName>
</protein>
<reference evidence="1 2" key="1">
    <citation type="submission" date="2018-03" db="EMBL/GenBank/DDBJ databases">
        <title>Genome sequencing of Ottowia sp.</title>
        <authorList>
            <person name="Kim S.-J."/>
            <person name="Heo J."/>
            <person name="Kwon S.-W."/>
        </authorList>
    </citation>
    <scope>NUCLEOTIDE SEQUENCE [LARGE SCALE GENOMIC DNA]</scope>
    <source>
        <strain evidence="1 2">KADR8-3</strain>
    </source>
</reference>
<dbReference type="Proteomes" id="UP000239709">
    <property type="component" value="Chromosome"/>
</dbReference>
<gene>
    <name evidence="1" type="ORF">C6570_14880</name>
</gene>
<dbReference type="AlphaFoldDB" id="A0A2S0MHJ4"/>
<organism evidence="1 2">
    <name type="scientific">Ottowia oryzae</name>
    <dbReference type="NCBI Taxonomy" id="2109914"/>
    <lineage>
        <taxon>Bacteria</taxon>
        <taxon>Pseudomonadati</taxon>
        <taxon>Pseudomonadota</taxon>
        <taxon>Betaproteobacteria</taxon>
        <taxon>Burkholderiales</taxon>
        <taxon>Comamonadaceae</taxon>
        <taxon>Ottowia</taxon>
    </lineage>
</organism>
<sequence>MTFLLHSVWASQPAALDPVDVLREVHMSMERGTVPPEQTRKQFVRGLDRYFAGSGDLATCLGLRARQGRCNEEPRRRVAQQARAALIHEAMVTHGGSVSCASAEWLSRALRGMAPVPAQLEAHVVKLRQLKGVKVALSSRQLFRIAKEHASAR</sequence>
<keyword evidence="2" id="KW-1185">Reference proteome</keyword>
<accession>A0A2S0MHJ4</accession>
<evidence type="ECO:0000313" key="1">
    <source>
        <dbReference type="EMBL" id="AVO35365.1"/>
    </source>
</evidence>
<dbReference type="RefSeq" id="WP_106703913.1">
    <property type="nucleotide sequence ID" value="NZ_CP027666.1"/>
</dbReference>
<proteinExistence type="predicted"/>
<name>A0A2S0MHJ4_9BURK</name>
<dbReference type="EMBL" id="CP027666">
    <property type="protein sequence ID" value="AVO35365.1"/>
    <property type="molecule type" value="Genomic_DNA"/>
</dbReference>
<evidence type="ECO:0000313" key="2">
    <source>
        <dbReference type="Proteomes" id="UP000239709"/>
    </source>
</evidence>